<dbReference type="Proteomes" id="UP000480185">
    <property type="component" value="Unassembled WGS sequence"/>
</dbReference>
<accession>A0A6G1XA41</accession>
<dbReference type="PROSITE" id="PS51257">
    <property type="entry name" value="PROKAR_LIPOPROTEIN"/>
    <property type="match status" value="1"/>
</dbReference>
<sequence length="148" mass="16718">MKRVLFLLFGMMVLGACSDDNYTIEDARENEDIIVKHQTVNFNKISQGALEVENVEKINDFINDVEQNHESSVNISIFNPTGAPFQNTISYDGKMITFENTYGGYPPSPKGTYTCQYISKRGPIVYLESCESEKGEEFTTMIGLFTKD</sequence>
<dbReference type="EMBL" id="WJNH01000013">
    <property type="protein sequence ID" value="MRG87873.1"/>
    <property type="molecule type" value="Genomic_DNA"/>
</dbReference>
<organism evidence="1 2">
    <name type="scientific">Salinibacillus xinjiangensis</name>
    <dbReference type="NCBI Taxonomy" id="1229268"/>
    <lineage>
        <taxon>Bacteria</taxon>
        <taxon>Bacillati</taxon>
        <taxon>Bacillota</taxon>
        <taxon>Bacilli</taxon>
        <taxon>Bacillales</taxon>
        <taxon>Bacillaceae</taxon>
        <taxon>Salinibacillus</taxon>
    </lineage>
</organism>
<evidence type="ECO:0000313" key="1">
    <source>
        <dbReference type="EMBL" id="MRG87873.1"/>
    </source>
</evidence>
<gene>
    <name evidence="1" type="ORF">GH754_16535</name>
</gene>
<keyword evidence="2" id="KW-1185">Reference proteome</keyword>
<evidence type="ECO:0000313" key="2">
    <source>
        <dbReference type="Proteomes" id="UP000480185"/>
    </source>
</evidence>
<proteinExistence type="predicted"/>
<comment type="caution">
    <text evidence="1">The sequence shown here is derived from an EMBL/GenBank/DDBJ whole genome shotgun (WGS) entry which is preliminary data.</text>
</comment>
<dbReference type="RefSeq" id="WP_153729765.1">
    <property type="nucleotide sequence ID" value="NZ_WJNH01000013.1"/>
</dbReference>
<reference evidence="1 2" key="1">
    <citation type="submission" date="2019-11" db="EMBL/GenBank/DDBJ databases">
        <authorList>
            <person name="Li J."/>
        </authorList>
    </citation>
    <scope>NUCLEOTIDE SEQUENCE [LARGE SCALE GENOMIC DNA]</scope>
    <source>
        <strain evidence="1 2">J4</strain>
    </source>
</reference>
<protein>
    <submittedName>
        <fullName evidence="1">DUF4362 domain-containing protein</fullName>
    </submittedName>
</protein>
<name>A0A6G1XA41_9BACI</name>
<dbReference type="AlphaFoldDB" id="A0A6G1XA41"/>
<dbReference type="OrthoDB" id="2964907at2"/>